<dbReference type="AlphaFoldDB" id="A0A2P8FUL6"/>
<protein>
    <submittedName>
        <fullName evidence="1">Uncharacterized protein</fullName>
    </submittedName>
</protein>
<accession>A0A2P8FUL6</accession>
<gene>
    <name evidence="1" type="ORF">CLV42_11383</name>
</gene>
<dbReference type="EMBL" id="PYGK01000013">
    <property type="protein sequence ID" value="PSL25401.1"/>
    <property type="molecule type" value="Genomic_DNA"/>
</dbReference>
<comment type="caution">
    <text evidence="1">The sequence shown here is derived from an EMBL/GenBank/DDBJ whole genome shotgun (WGS) entry which is preliminary data.</text>
</comment>
<sequence length="32" mass="3549">MTILVDILTFFSKNYHGKEAAKKGRLPGAEGR</sequence>
<keyword evidence="2" id="KW-1185">Reference proteome</keyword>
<name>A0A2P8FUL6_9BACT</name>
<dbReference type="Proteomes" id="UP000240978">
    <property type="component" value="Unassembled WGS sequence"/>
</dbReference>
<organism evidence="1 2">
    <name type="scientific">Chitinophaga ginsengisoli</name>
    <dbReference type="NCBI Taxonomy" id="363837"/>
    <lineage>
        <taxon>Bacteria</taxon>
        <taxon>Pseudomonadati</taxon>
        <taxon>Bacteroidota</taxon>
        <taxon>Chitinophagia</taxon>
        <taxon>Chitinophagales</taxon>
        <taxon>Chitinophagaceae</taxon>
        <taxon>Chitinophaga</taxon>
    </lineage>
</organism>
<evidence type="ECO:0000313" key="1">
    <source>
        <dbReference type="EMBL" id="PSL25401.1"/>
    </source>
</evidence>
<evidence type="ECO:0000313" key="2">
    <source>
        <dbReference type="Proteomes" id="UP000240978"/>
    </source>
</evidence>
<proteinExistence type="predicted"/>
<reference evidence="1 2" key="1">
    <citation type="submission" date="2018-03" db="EMBL/GenBank/DDBJ databases">
        <title>Genomic Encyclopedia of Archaeal and Bacterial Type Strains, Phase II (KMG-II): from individual species to whole genera.</title>
        <authorList>
            <person name="Goeker M."/>
        </authorList>
    </citation>
    <scope>NUCLEOTIDE SEQUENCE [LARGE SCALE GENOMIC DNA]</scope>
    <source>
        <strain evidence="1 2">DSM 18107</strain>
    </source>
</reference>